<dbReference type="InterPro" id="IPR046848">
    <property type="entry name" value="E_motif"/>
</dbReference>
<feature type="repeat" description="PPR" evidence="2">
    <location>
        <begin position="579"/>
        <end position="609"/>
    </location>
</feature>
<dbReference type="Pfam" id="PF20431">
    <property type="entry name" value="E_motif"/>
    <property type="match status" value="1"/>
</dbReference>
<accession>A0A426Y9S6</accession>
<dbReference type="Proteomes" id="UP000287651">
    <property type="component" value="Unassembled WGS sequence"/>
</dbReference>
<organism evidence="3 4">
    <name type="scientific">Ensete ventricosum</name>
    <name type="common">Abyssinian banana</name>
    <name type="synonym">Musa ensete</name>
    <dbReference type="NCBI Taxonomy" id="4639"/>
    <lineage>
        <taxon>Eukaryota</taxon>
        <taxon>Viridiplantae</taxon>
        <taxon>Streptophyta</taxon>
        <taxon>Embryophyta</taxon>
        <taxon>Tracheophyta</taxon>
        <taxon>Spermatophyta</taxon>
        <taxon>Magnoliopsida</taxon>
        <taxon>Liliopsida</taxon>
        <taxon>Zingiberales</taxon>
        <taxon>Musaceae</taxon>
        <taxon>Ensete</taxon>
    </lineage>
</organism>
<reference evidence="3 4" key="1">
    <citation type="journal article" date="2014" name="Agronomy (Basel)">
        <title>A Draft Genome Sequence for Ensete ventricosum, the Drought-Tolerant Tree Against Hunger.</title>
        <authorList>
            <person name="Harrison J."/>
            <person name="Moore K.A."/>
            <person name="Paszkiewicz K."/>
            <person name="Jones T."/>
            <person name="Grant M."/>
            <person name="Ambacheew D."/>
            <person name="Muzemil S."/>
            <person name="Studholme D.J."/>
        </authorList>
    </citation>
    <scope>NUCLEOTIDE SEQUENCE [LARGE SCALE GENOMIC DNA]</scope>
</reference>
<feature type="repeat" description="PPR" evidence="2">
    <location>
        <begin position="508"/>
        <end position="542"/>
    </location>
</feature>
<dbReference type="NCBIfam" id="TIGR00756">
    <property type="entry name" value="PPR"/>
    <property type="match status" value="7"/>
</dbReference>
<dbReference type="GO" id="GO:0003723">
    <property type="term" value="F:RNA binding"/>
    <property type="evidence" value="ECO:0007669"/>
    <property type="project" value="InterPro"/>
</dbReference>
<dbReference type="InterPro" id="IPR002885">
    <property type="entry name" value="PPR_rpt"/>
</dbReference>
<name>A0A426Y9S6_ENSVE</name>
<feature type="repeat" description="PPR" evidence="2">
    <location>
        <begin position="205"/>
        <end position="239"/>
    </location>
</feature>
<dbReference type="FunFam" id="1.25.40.10:FF:000343">
    <property type="entry name" value="Pentatricopeptide repeat-containing protein At3g58590"/>
    <property type="match status" value="1"/>
</dbReference>
<evidence type="ECO:0000313" key="4">
    <source>
        <dbReference type="Proteomes" id="UP000287651"/>
    </source>
</evidence>
<dbReference type="PANTHER" id="PTHR47926:SF394">
    <property type="entry name" value="REPEAT-LIKE SUPERFAMILY PROTEIN, PUTATIVE-RELATED"/>
    <property type="match status" value="1"/>
</dbReference>
<evidence type="ECO:0000256" key="2">
    <source>
        <dbReference type="PROSITE-ProRule" id="PRU00708"/>
    </source>
</evidence>
<dbReference type="PROSITE" id="PS51375">
    <property type="entry name" value="PPR"/>
    <property type="match status" value="6"/>
</dbReference>
<dbReference type="FunFam" id="1.25.40.10:FF:000351">
    <property type="entry name" value="Pentatricopeptide repeat-containing protein"/>
    <property type="match status" value="1"/>
</dbReference>
<dbReference type="Pfam" id="PF13041">
    <property type="entry name" value="PPR_2"/>
    <property type="match status" value="3"/>
</dbReference>
<keyword evidence="1" id="KW-0677">Repeat</keyword>
<evidence type="ECO:0000313" key="3">
    <source>
        <dbReference type="EMBL" id="RRT48467.1"/>
    </source>
</evidence>
<dbReference type="InterPro" id="IPR046960">
    <property type="entry name" value="PPR_At4g14850-like_plant"/>
</dbReference>
<comment type="caution">
    <text evidence="3">The sequence shown here is derived from an EMBL/GenBank/DDBJ whole genome shotgun (WGS) entry which is preliminary data.</text>
</comment>
<dbReference type="AlphaFoldDB" id="A0A426Y9S6"/>
<dbReference type="PANTHER" id="PTHR47926">
    <property type="entry name" value="PENTATRICOPEPTIDE REPEAT-CONTAINING PROTEIN"/>
    <property type="match status" value="1"/>
</dbReference>
<evidence type="ECO:0008006" key="5">
    <source>
        <dbReference type="Google" id="ProtNLM"/>
    </source>
</evidence>
<dbReference type="FunFam" id="1.25.40.10:FF:001785">
    <property type="entry name" value="Putative pentatricopeptide repeat-containing protein At3g01580"/>
    <property type="match status" value="1"/>
</dbReference>
<dbReference type="FunFam" id="1.25.40.10:FF:000344">
    <property type="entry name" value="Pentatricopeptide repeat-containing protein"/>
    <property type="match status" value="1"/>
</dbReference>
<feature type="repeat" description="PPR" evidence="2">
    <location>
        <begin position="105"/>
        <end position="139"/>
    </location>
</feature>
<dbReference type="EMBL" id="AMZH03013939">
    <property type="protein sequence ID" value="RRT48467.1"/>
    <property type="molecule type" value="Genomic_DNA"/>
</dbReference>
<gene>
    <name evidence="3" type="ORF">B296_00053080</name>
</gene>
<proteinExistence type="predicted"/>
<feature type="repeat" description="PPR" evidence="2">
    <location>
        <begin position="407"/>
        <end position="441"/>
    </location>
</feature>
<dbReference type="Gene3D" id="1.25.40.10">
    <property type="entry name" value="Tetratricopeptide repeat domain"/>
    <property type="match status" value="4"/>
</dbReference>
<dbReference type="Pfam" id="PF01535">
    <property type="entry name" value="PPR"/>
    <property type="match status" value="6"/>
</dbReference>
<evidence type="ECO:0000256" key="1">
    <source>
        <dbReference type="ARBA" id="ARBA00022737"/>
    </source>
</evidence>
<sequence>MASFPKLSIKSMPRHAPLCHFGTLAVSPLNQSQRCYYYRFSHRTLFLHLRSARSLDEAIKLHALTVLHGYLSHSPVLGAQLVHSYVSFGRHQEALTVFHHLPRRNSFAWNSIIKGSVTSGRFDEALASYHDMISHGLDADHFTYPFVLKACAELSDLEQGRRIGESIKPHARTNSYVQCALVDMFAKCGSLSEARRVFEDMPMRDLVSWGAMICGTMQNGDWLEALNLFKRMRREGFCLDSVVVATVIPACSRLGALRIGMGLQGCSIKSGFSDDLCVSNALIDMYAKCGQMKTACRLFQLLALKDVISWSSLIAGYSQNCEYAECLELFTEMLRSRIQPSSVTVASVLPSMSELKTFEKGREVHGYVVRRGFEFDIYIATALVDFYCKSGLLREAQSIFEILSDSDIAIWNSMIAGYVLDGDVHSAFQTLRRIHRSGLRPNYVTVVTVLPVCIRFAMLNHGKELHGYVTRGGLSSVVSVNNSLIDMYCKCGCLEHGKNVYTQMINRDIVTYNTIIAALGMHGHGNQALMFFDHMKKERINPDRVTFIALLSACSHAGFIDRGLSYYNSMTEDYGILPDMEHYSCMVDLYARSGYLDDAWEFIKSMPVDPDIDVLGSLLSACRIYKRIDLAEFISSQIFEKKPEDPGYYVLLSNIYAAVGRWADVKKVRAMIKDSGLMKKPGNSWVQVGQCIHSFLAKDKTYTEHGMLQDILRILSREMREEGYIPDLISLTEGDNIHEHVS</sequence>
<protein>
    <recommendedName>
        <fullName evidence="5">Pentacotripeptide-repeat region of PRORP domain-containing protein</fullName>
    </recommendedName>
</protein>
<dbReference type="GO" id="GO:0009451">
    <property type="term" value="P:RNA modification"/>
    <property type="evidence" value="ECO:0007669"/>
    <property type="project" value="InterPro"/>
</dbReference>
<feature type="repeat" description="PPR" evidence="2">
    <location>
        <begin position="306"/>
        <end position="340"/>
    </location>
</feature>
<dbReference type="InterPro" id="IPR011990">
    <property type="entry name" value="TPR-like_helical_dom_sf"/>
</dbReference>